<dbReference type="InterPro" id="IPR006139">
    <property type="entry name" value="D-isomer_2_OHA_DH_cat_dom"/>
</dbReference>
<comment type="similarity">
    <text evidence="1 4">Belongs to the D-isomer specific 2-hydroxyacid dehydrogenase family.</text>
</comment>
<gene>
    <name evidence="7" type="primary">hprA_2</name>
    <name evidence="7" type="ORF">LMG24238_07351</name>
</gene>
<dbReference type="GO" id="GO:0051287">
    <property type="term" value="F:NAD binding"/>
    <property type="evidence" value="ECO:0007669"/>
    <property type="project" value="InterPro"/>
</dbReference>
<sequence>MEVIAFLDRSTLPGPLRMPALPHEWREYPLTAPSELIERVSEATILISNKVTLSADVLAAAPRLKFVAACATGTNHIDLNVCRERRIPVSNIRDYASDAVPEHVMMMLFVLARNLLAYRSDLQRGAWQRATNFCIASHPIRDLSSMTLAVVGSGSLGRGVARLAKGIGMRVWQVERKGAKAVRDGYVAWDRAIAEADAITLHCPLCADTHNLIGEAEMRAMKPGMLLINTGRGGLIDEVALAEALLAGRIGGAGLDVLHEEPPRRGNPLLDLNLPNLIITPHNAWTSRDAVTRMADQLTANLEAFAAGAPRNCVA</sequence>
<dbReference type="AlphaFoldDB" id="A0A6J5CV98"/>
<dbReference type="InterPro" id="IPR006140">
    <property type="entry name" value="D-isomer_DH_NAD-bd"/>
</dbReference>
<evidence type="ECO:0000256" key="3">
    <source>
        <dbReference type="ARBA" id="ARBA00023027"/>
    </source>
</evidence>
<feature type="domain" description="D-isomer specific 2-hydroxyacid dehydrogenase NAD-binding" evidence="6">
    <location>
        <begin position="105"/>
        <end position="284"/>
    </location>
</feature>
<dbReference type="InterPro" id="IPR050418">
    <property type="entry name" value="D-iso_2-hydroxyacid_DH_PdxB"/>
</dbReference>
<keyword evidence="8" id="KW-1185">Reference proteome</keyword>
<dbReference type="PROSITE" id="PS00671">
    <property type="entry name" value="D_2_HYDROXYACID_DH_3"/>
    <property type="match status" value="1"/>
</dbReference>
<dbReference type="Pfam" id="PF02826">
    <property type="entry name" value="2-Hacid_dh_C"/>
    <property type="match status" value="1"/>
</dbReference>
<dbReference type="Pfam" id="PF00389">
    <property type="entry name" value="2-Hacid_dh"/>
    <property type="match status" value="1"/>
</dbReference>
<dbReference type="PROSITE" id="PS00670">
    <property type="entry name" value="D_2_HYDROXYACID_DH_2"/>
    <property type="match status" value="1"/>
</dbReference>
<feature type="domain" description="D-isomer specific 2-hydroxyacid dehydrogenase catalytic" evidence="5">
    <location>
        <begin position="34"/>
        <end position="314"/>
    </location>
</feature>
<dbReference type="PANTHER" id="PTHR43761:SF1">
    <property type="entry name" value="D-ISOMER SPECIFIC 2-HYDROXYACID DEHYDROGENASE CATALYTIC DOMAIN-CONTAINING PROTEIN-RELATED"/>
    <property type="match status" value="1"/>
</dbReference>
<dbReference type="SUPFAM" id="SSF51735">
    <property type="entry name" value="NAD(P)-binding Rossmann-fold domains"/>
    <property type="match status" value="1"/>
</dbReference>
<accession>A0A6J5CV98</accession>
<evidence type="ECO:0000256" key="4">
    <source>
        <dbReference type="RuleBase" id="RU003719"/>
    </source>
</evidence>
<evidence type="ECO:0000259" key="6">
    <source>
        <dbReference type="Pfam" id="PF02826"/>
    </source>
</evidence>
<reference evidence="7 8" key="1">
    <citation type="submission" date="2020-04" db="EMBL/GenBank/DDBJ databases">
        <authorList>
            <person name="De Canck E."/>
        </authorList>
    </citation>
    <scope>NUCLEOTIDE SEQUENCE [LARGE SCALE GENOMIC DNA]</scope>
    <source>
        <strain evidence="7 8">LMG 24238</strain>
    </source>
</reference>
<dbReference type="GeneID" id="97045892"/>
<dbReference type="Gene3D" id="3.40.50.720">
    <property type="entry name" value="NAD(P)-binding Rossmann-like Domain"/>
    <property type="match status" value="2"/>
</dbReference>
<evidence type="ECO:0000313" key="7">
    <source>
        <dbReference type="EMBL" id="CAB3744820.1"/>
    </source>
</evidence>
<keyword evidence="3" id="KW-0520">NAD</keyword>
<dbReference type="Proteomes" id="UP000494255">
    <property type="component" value="Unassembled WGS sequence"/>
</dbReference>
<dbReference type="InterPro" id="IPR036291">
    <property type="entry name" value="NAD(P)-bd_dom_sf"/>
</dbReference>
<evidence type="ECO:0000256" key="1">
    <source>
        <dbReference type="ARBA" id="ARBA00005854"/>
    </source>
</evidence>
<evidence type="ECO:0000259" key="5">
    <source>
        <dbReference type="Pfam" id="PF00389"/>
    </source>
</evidence>
<evidence type="ECO:0000256" key="2">
    <source>
        <dbReference type="ARBA" id="ARBA00023002"/>
    </source>
</evidence>
<dbReference type="RefSeq" id="WP_175054729.1">
    <property type="nucleotide sequence ID" value="NZ_CADIKC010000019.1"/>
</dbReference>
<organism evidence="7 8">
    <name type="scientific">Paraburkholderia sediminicola</name>
    <dbReference type="NCBI Taxonomy" id="458836"/>
    <lineage>
        <taxon>Bacteria</taxon>
        <taxon>Pseudomonadati</taxon>
        <taxon>Pseudomonadota</taxon>
        <taxon>Betaproteobacteria</taxon>
        <taxon>Burkholderiales</taxon>
        <taxon>Burkholderiaceae</taxon>
        <taxon>Paraburkholderia</taxon>
    </lineage>
</organism>
<evidence type="ECO:0000313" key="8">
    <source>
        <dbReference type="Proteomes" id="UP000494255"/>
    </source>
</evidence>
<dbReference type="EC" id="1.1.1.29" evidence="7"/>
<name>A0A6J5CV98_9BURK</name>
<dbReference type="SUPFAM" id="SSF52283">
    <property type="entry name" value="Formate/glycerate dehydrogenase catalytic domain-like"/>
    <property type="match status" value="1"/>
</dbReference>
<proteinExistence type="inferred from homology"/>
<dbReference type="GO" id="GO:0008465">
    <property type="term" value="F:hydroxypyruvate reductase (NADH) activity"/>
    <property type="evidence" value="ECO:0007669"/>
    <property type="project" value="UniProtKB-EC"/>
</dbReference>
<dbReference type="EMBL" id="CADIKC010000019">
    <property type="protein sequence ID" value="CAB3744820.1"/>
    <property type="molecule type" value="Genomic_DNA"/>
</dbReference>
<dbReference type="InterPro" id="IPR029753">
    <property type="entry name" value="D-isomer_DH_CS"/>
</dbReference>
<keyword evidence="2 4" id="KW-0560">Oxidoreductase</keyword>
<dbReference type="PANTHER" id="PTHR43761">
    <property type="entry name" value="D-ISOMER SPECIFIC 2-HYDROXYACID DEHYDROGENASE FAMILY PROTEIN (AFU_ORTHOLOGUE AFUA_1G13630)"/>
    <property type="match status" value="1"/>
</dbReference>
<protein>
    <submittedName>
        <fullName evidence="7">Glycerate dehydrogenase</fullName>
        <ecNumber evidence="7">1.1.1.29</ecNumber>
    </submittedName>
</protein>